<feature type="region of interest" description="Disordered" evidence="1">
    <location>
        <begin position="1"/>
        <end position="42"/>
    </location>
</feature>
<organism evidence="2 3">
    <name type="scientific">Anguilla anguilla</name>
    <name type="common">European freshwater eel</name>
    <name type="synonym">Muraena anguilla</name>
    <dbReference type="NCBI Taxonomy" id="7936"/>
    <lineage>
        <taxon>Eukaryota</taxon>
        <taxon>Metazoa</taxon>
        <taxon>Chordata</taxon>
        <taxon>Craniata</taxon>
        <taxon>Vertebrata</taxon>
        <taxon>Euteleostomi</taxon>
        <taxon>Actinopterygii</taxon>
        <taxon>Neopterygii</taxon>
        <taxon>Teleostei</taxon>
        <taxon>Anguilliformes</taxon>
        <taxon>Anguillidae</taxon>
        <taxon>Anguilla</taxon>
    </lineage>
</organism>
<feature type="non-terminal residue" evidence="2">
    <location>
        <position position="1"/>
    </location>
</feature>
<evidence type="ECO:0000313" key="2">
    <source>
        <dbReference type="EMBL" id="KAG5835886.1"/>
    </source>
</evidence>
<sequence>MSRDRAMSRAVSRGGSRDRSMSRGMRRGVSRGVSRCVSRDRSMSRRVSRGVRRCVRRCQIRHRDMSRCVRRCVSRHRGAGPPLGLAEGGQHLHQPGRVVGLVLAQVRVPPARAVRQRVCRSGPLLGAREAAHLLTQRGDVAVDGDGGRVVRDVLREGHARRPQLLVLLQRDGRGLRAVAHPPLPQNVPHPHRKVAQRLVDDAVQRAGGGVPAQGAEG</sequence>
<dbReference type="AlphaFoldDB" id="A0A9D3RMN2"/>
<comment type="caution">
    <text evidence="2">The sequence shown here is derived from an EMBL/GenBank/DDBJ whole genome shotgun (WGS) entry which is preliminary data.</text>
</comment>
<reference evidence="2" key="1">
    <citation type="submission" date="2021-01" db="EMBL/GenBank/DDBJ databases">
        <title>A chromosome-scale assembly of European eel, Anguilla anguilla.</title>
        <authorList>
            <person name="Henkel C."/>
            <person name="Jong-Raadsen S.A."/>
            <person name="Dufour S."/>
            <person name="Weltzien F.-A."/>
            <person name="Palstra A.P."/>
            <person name="Pelster B."/>
            <person name="Spaink H.P."/>
            <person name="Van Den Thillart G.E."/>
            <person name="Jansen H."/>
            <person name="Zahm M."/>
            <person name="Klopp C."/>
            <person name="Cedric C."/>
            <person name="Louis A."/>
            <person name="Berthelot C."/>
            <person name="Parey E."/>
            <person name="Roest Crollius H."/>
            <person name="Montfort J."/>
            <person name="Robinson-Rechavi M."/>
            <person name="Bucao C."/>
            <person name="Bouchez O."/>
            <person name="Gislard M."/>
            <person name="Lluch J."/>
            <person name="Milhes M."/>
            <person name="Lampietro C."/>
            <person name="Lopez Roques C."/>
            <person name="Donnadieu C."/>
            <person name="Braasch I."/>
            <person name="Desvignes T."/>
            <person name="Postlethwait J."/>
            <person name="Bobe J."/>
            <person name="Guiguen Y."/>
            <person name="Dirks R."/>
        </authorList>
    </citation>
    <scope>NUCLEOTIDE SEQUENCE</scope>
    <source>
        <strain evidence="2">Tag_6206</strain>
        <tissue evidence="2">Liver</tissue>
    </source>
</reference>
<dbReference type="EMBL" id="JAFIRN010000014">
    <property type="protein sequence ID" value="KAG5835886.1"/>
    <property type="molecule type" value="Genomic_DNA"/>
</dbReference>
<keyword evidence="3" id="KW-1185">Reference proteome</keyword>
<evidence type="ECO:0000256" key="1">
    <source>
        <dbReference type="SAM" id="MobiDB-lite"/>
    </source>
</evidence>
<evidence type="ECO:0000313" key="3">
    <source>
        <dbReference type="Proteomes" id="UP001044222"/>
    </source>
</evidence>
<accession>A0A9D3RMN2</accession>
<gene>
    <name evidence="2" type="ORF">ANANG_G00248750</name>
</gene>
<dbReference type="Proteomes" id="UP001044222">
    <property type="component" value="Chromosome 14"/>
</dbReference>
<protein>
    <submittedName>
        <fullName evidence="2">Uncharacterized protein</fullName>
    </submittedName>
</protein>
<name>A0A9D3RMN2_ANGAN</name>
<proteinExistence type="predicted"/>